<gene>
    <name evidence="3" type="ORF">H702_00525</name>
</gene>
<organism evidence="3 4">
    <name type="scientific">Streptococcus equinus JB1</name>
    <dbReference type="NCBI Taxonomy" id="1294274"/>
    <lineage>
        <taxon>Bacteria</taxon>
        <taxon>Bacillati</taxon>
        <taxon>Bacillota</taxon>
        <taxon>Bacilli</taxon>
        <taxon>Lactobacillales</taxon>
        <taxon>Streptococcaceae</taxon>
        <taxon>Streptococcus</taxon>
    </lineage>
</organism>
<dbReference type="Gene3D" id="1.10.260.40">
    <property type="entry name" value="lambda repressor-like DNA-binding domains"/>
    <property type="match status" value="1"/>
</dbReference>
<protein>
    <recommendedName>
        <fullName evidence="2">HTH cro/C1-type domain-containing protein</fullName>
    </recommendedName>
</protein>
<keyword evidence="1" id="KW-0238">DNA-binding</keyword>
<proteinExistence type="predicted"/>
<dbReference type="SMART" id="SM00530">
    <property type="entry name" value="HTH_XRE"/>
    <property type="match status" value="1"/>
</dbReference>
<dbReference type="Pfam" id="PF01381">
    <property type="entry name" value="HTH_3"/>
    <property type="match status" value="1"/>
</dbReference>
<dbReference type="Proteomes" id="UP000029382">
    <property type="component" value="Unassembled WGS sequence"/>
</dbReference>
<evidence type="ECO:0000256" key="1">
    <source>
        <dbReference type="ARBA" id="ARBA00023125"/>
    </source>
</evidence>
<comment type="caution">
    <text evidence="3">The sequence shown here is derived from an EMBL/GenBank/DDBJ whole genome shotgun (WGS) entry which is preliminary data.</text>
</comment>
<dbReference type="AlphaFoldDB" id="A0A091BW39"/>
<dbReference type="RefSeq" id="WP_052071080.1">
    <property type="nucleotide sequence ID" value="NZ_AUZH01000001.1"/>
</dbReference>
<name>A0A091BW39_STREI</name>
<evidence type="ECO:0000259" key="2">
    <source>
        <dbReference type="PROSITE" id="PS50943"/>
    </source>
</evidence>
<evidence type="ECO:0000313" key="4">
    <source>
        <dbReference type="Proteomes" id="UP000029382"/>
    </source>
</evidence>
<dbReference type="PANTHER" id="PTHR46558">
    <property type="entry name" value="TRACRIPTIONAL REGULATORY PROTEIN-RELATED-RELATED"/>
    <property type="match status" value="1"/>
</dbReference>
<dbReference type="GO" id="GO:0003677">
    <property type="term" value="F:DNA binding"/>
    <property type="evidence" value="ECO:0007669"/>
    <property type="project" value="UniProtKB-KW"/>
</dbReference>
<sequence length="85" mass="9599">MGNRLKELRKEKGVTQAEVAKIINTNQSQYGKYENGKTNLSLETSKILANYFDVSVPYLLGLEPEVPNSKILTPFQLLVKESQKN</sequence>
<dbReference type="SUPFAM" id="SSF47413">
    <property type="entry name" value="lambda repressor-like DNA-binding domains"/>
    <property type="match status" value="1"/>
</dbReference>
<dbReference type="PANTHER" id="PTHR46558:SF11">
    <property type="entry name" value="HTH-TYPE TRANSCRIPTIONAL REGULATOR XRE"/>
    <property type="match status" value="1"/>
</dbReference>
<dbReference type="PROSITE" id="PS50943">
    <property type="entry name" value="HTH_CROC1"/>
    <property type="match status" value="1"/>
</dbReference>
<reference evidence="3 4" key="1">
    <citation type="journal article" date="2014" name="Genome Announc.">
        <title>Draft Genome Sequences of Streptococcus bovis Strains ATCC 33317 and JB1.</title>
        <authorList>
            <person name="Benahmed F.H."/>
            <person name="Gopinath G.R."/>
            <person name="Harbottle H."/>
            <person name="Cotta M.A."/>
            <person name="Luo Y."/>
            <person name="Henderson C."/>
            <person name="Teri P."/>
            <person name="Soppet D."/>
            <person name="Rasmussen M."/>
            <person name="Whitehead T.R."/>
            <person name="Davidson M."/>
        </authorList>
    </citation>
    <scope>NUCLEOTIDE SEQUENCE [LARGE SCALE GENOMIC DNA]</scope>
    <source>
        <strain evidence="3 4">JB1</strain>
    </source>
</reference>
<feature type="domain" description="HTH cro/C1-type" evidence="2">
    <location>
        <begin position="5"/>
        <end position="59"/>
    </location>
</feature>
<dbReference type="EMBL" id="AUZH01000001">
    <property type="protein sequence ID" value="KFN88934.1"/>
    <property type="molecule type" value="Genomic_DNA"/>
</dbReference>
<dbReference type="InterPro" id="IPR001387">
    <property type="entry name" value="Cro/C1-type_HTH"/>
</dbReference>
<evidence type="ECO:0000313" key="3">
    <source>
        <dbReference type="EMBL" id="KFN88934.1"/>
    </source>
</evidence>
<dbReference type="CDD" id="cd00093">
    <property type="entry name" value="HTH_XRE"/>
    <property type="match status" value="1"/>
</dbReference>
<dbReference type="InterPro" id="IPR010982">
    <property type="entry name" value="Lambda_DNA-bd_dom_sf"/>
</dbReference>
<accession>A0A091BW39</accession>